<comment type="caution">
    <text evidence="2">The sequence shown here is derived from an EMBL/GenBank/DDBJ whole genome shotgun (WGS) entry which is preliminary data.</text>
</comment>
<dbReference type="Proteomes" id="UP000314294">
    <property type="component" value="Unassembled WGS sequence"/>
</dbReference>
<keyword evidence="3" id="KW-1185">Reference proteome</keyword>
<organism evidence="2 3">
    <name type="scientific">Liparis tanakae</name>
    <name type="common">Tanaka's snailfish</name>
    <dbReference type="NCBI Taxonomy" id="230148"/>
    <lineage>
        <taxon>Eukaryota</taxon>
        <taxon>Metazoa</taxon>
        <taxon>Chordata</taxon>
        <taxon>Craniata</taxon>
        <taxon>Vertebrata</taxon>
        <taxon>Euteleostomi</taxon>
        <taxon>Actinopterygii</taxon>
        <taxon>Neopterygii</taxon>
        <taxon>Teleostei</taxon>
        <taxon>Neoteleostei</taxon>
        <taxon>Acanthomorphata</taxon>
        <taxon>Eupercaria</taxon>
        <taxon>Perciformes</taxon>
        <taxon>Cottioidei</taxon>
        <taxon>Cottales</taxon>
        <taxon>Liparidae</taxon>
        <taxon>Liparis</taxon>
    </lineage>
</organism>
<feature type="compositionally biased region" description="Low complexity" evidence="1">
    <location>
        <begin position="37"/>
        <end position="57"/>
    </location>
</feature>
<feature type="region of interest" description="Disordered" evidence="1">
    <location>
        <begin position="1"/>
        <end position="93"/>
    </location>
</feature>
<sequence>MRSVSPDSVPEAPSSCGTHPGSPKKDLQSRELPLPPSYSCSISTSSSVSISSGPSRSAGWMSARAEKPPQTRLPVQDRQTSTSPPRGSPPGRSTCMLVRPLDVQPGSIYTGSLPSTTCATSHPSSPVIQFPPGCPPDFVYSPGPLLCPLPPPPAPHLSPLPPPPAPHLSLLFSPPPSNLFLLFSTPTSDLSPLFSVLHPTCFSLKKAKWGYIRIRERQAGEAGGCDGDTG</sequence>
<gene>
    <name evidence="2" type="ORF">EYF80_038739</name>
</gene>
<name>A0A4Z2GBU5_9TELE</name>
<dbReference type="EMBL" id="SRLO01000596">
    <property type="protein sequence ID" value="TNN51058.1"/>
    <property type="molecule type" value="Genomic_DNA"/>
</dbReference>
<evidence type="ECO:0000313" key="2">
    <source>
        <dbReference type="EMBL" id="TNN51058.1"/>
    </source>
</evidence>
<protein>
    <submittedName>
        <fullName evidence="2">Uncharacterized protein</fullName>
    </submittedName>
</protein>
<evidence type="ECO:0000256" key="1">
    <source>
        <dbReference type="SAM" id="MobiDB-lite"/>
    </source>
</evidence>
<dbReference type="AlphaFoldDB" id="A0A4Z2GBU5"/>
<evidence type="ECO:0000313" key="3">
    <source>
        <dbReference type="Proteomes" id="UP000314294"/>
    </source>
</evidence>
<accession>A0A4Z2GBU5</accession>
<proteinExistence type="predicted"/>
<reference evidence="2 3" key="1">
    <citation type="submission" date="2019-03" db="EMBL/GenBank/DDBJ databases">
        <title>First draft genome of Liparis tanakae, snailfish: a comprehensive survey of snailfish specific genes.</title>
        <authorList>
            <person name="Kim W."/>
            <person name="Song I."/>
            <person name="Jeong J.-H."/>
            <person name="Kim D."/>
            <person name="Kim S."/>
            <person name="Ryu S."/>
            <person name="Song J.Y."/>
            <person name="Lee S.K."/>
        </authorList>
    </citation>
    <scope>NUCLEOTIDE SEQUENCE [LARGE SCALE GENOMIC DNA]</scope>
    <source>
        <tissue evidence="2">Muscle</tissue>
    </source>
</reference>
<feature type="compositionally biased region" description="Low complexity" evidence="1">
    <location>
        <begin position="80"/>
        <end position="93"/>
    </location>
</feature>